<dbReference type="PANTHER" id="PTHR24421:SF10">
    <property type="entry name" value="NITRATE_NITRITE SENSOR PROTEIN NARQ"/>
    <property type="match status" value="1"/>
</dbReference>
<dbReference type="InterPro" id="IPR050482">
    <property type="entry name" value="Sensor_HK_TwoCompSys"/>
</dbReference>
<name>A0ABX1SJL4_9PSEU</name>
<evidence type="ECO:0000256" key="3">
    <source>
        <dbReference type="ARBA" id="ARBA00022553"/>
    </source>
</evidence>
<evidence type="ECO:0000256" key="5">
    <source>
        <dbReference type="ARBA" id="ARBA00022741"/>
    </source>
</evidence>
<comment type="caution">
    <text evidence="11">The sequence shown here is derived from an EMBL/GenBank/DDBJ whole genome shotgun (WGS) entry which is preliminary data.</text>
</comment>
<keyword evidence="4" id="KW-0808">Transferase</keyword>
<protein>
    <recommendedName>
        <fullName evidence="2">histidine kinase</fullName>
        <ecNumber evidence="2">2.7.13.3</ecNumber>
    </recommendedName>
</protein>
<dbReference type="EC" id="2.7.13.3" evidence="2"/>
<accession>A0ABX1SJL4</accession>
<dbReference type="EMBL" id="JAAXLA010000097">
    <property type="protein sequence ID" value="NMI01727.1"/>
    <property type="molecule type" value="Genomic_DNA"/>
</dbReference>
<feature type="domain" description="Signal transduction histidine kinase subgroup 3 dimerisation and phosphoacceptor" evidence="10">
    <location>
        <begin position="67"/>
        <end position="131"/>
    </location>
</feature>
<dbReference type="PANTHER" id="PTHR24421">
    <property type="entry name" value="NITRATE/NITRITE SENSOR PROTEIN NARX-RELATED"/>
    <property type="match status" value="1"/>
</dbReference>
<feature type="compositionally biased region" description="Basic and acidic residues" evidence="9">
    <location>
        <begin position="50"/>
        <end position="60"/>
    </location>
</feature>
<dbReference type="Gene3D" id="1.20.5.1930">
    <property type="match status" value="1"/>
</dbReference>
<evidence type="ECO:0000256" key="8">
    <source>
        <dbReference type="ARBA" id="ARBA00023012"/>
    </source>
</evidence>
<keyword evidence="3" id="KW-0597">Phosphoprotein</keyword>
<keyword evidence="7" id="KW-0067">ATP-binding</keyword>
<evidence type="ECO:0000313" key="11">
    <source>
        <dbReference type="EMBL" id="NMI01727.1"/>
    </source>
</evidence>
<dbReference type="RefSeq" id="WP_169385244.1">
    <property type="nucleotide sequence ID" value="NZ_JAAXLA010000097.1"/>
</dbReference>
<dbReference type="InterPro" id="IPR011712">
    <property type="entry name" value="Sig_transdc_His_kin_sub3_dim/P"/>
</dbReference>
<evidence type="ECO:0000256" key="1">
    <source>
        <dbReference type="ARBA" id="ARBA00000085"/>
    </source>
</evidence>
<reference evidence="11 12" key="1">
    <citation type="submission" date="2020-04" db="EMBL/GenBank/DDBJ databases">
        <authorList>
            <person name="Klaysubun C."/>
            <person name="Duangmal K."/>
            <person name="Lipun K."/>
        </authorList>
    </citation>
    <scope>NUCLEOTIDE SEQUENCE [LARGE SCALE GENOMIC DNA]</scope>
    <source>
        <strain evidence="11 12">K10HN5</strain>
    </source>
</reference>
<keyword evidence="5" id="KW-0547">Nucleotide-binding</keyword>
<evidence type="ECO:0000256" key="9">
    <source>
        <dbReference type="SAM" id="MobiDB-lite"/>
    </source>
</evidence>
<gene>
    <name evidence="11" type="ORF">HF526_31200</name>
</gene>
<keyword evidence="8" id="KW-0902">Two-component regulatory system</keyword>
<feature type="region of interest" description="Disordered" evidence="9">
    <location>
        <begin position="1"/>
        <end position="60"/>
    </location>
</feature>
<evidence type="ECO:0000256" key="7">
    <source>
        <dbReference type="ARBA" id="ARBA00022840"/>
    </source>
</evidence>
<evidence type="ECO:0000313" key="12">
    <source>
        <dbReference type="Proteomes" id="UP000820669"/>
    </source>
</evidence>
<evidence type="ECO:0000256" key="2">
    <source>
        <dbReference type="ARBA" id="ARBA00012438"/>
    </source>
</evidence>
<sequence length="245" mass="26054">MMLEPAQRAGDAPHTAHEQGTPEALSSTASGAELPAEPAAGPVPSTRLPEPARDARRRKEQEQWLRRRRLERQLHDGAALRISALALQLGVFRHRVPAGEPDLQQSIDGLQDELHAVLQELRDVAGKIYPPLLDEAGLGAALREAADRVDTPVRVDAPDDRFGPAAEGAAYFAVTECLDAMASGGPPVHVAIHRDGGELCVRVSGVDGRHAELLHDQVRLLGGTVDVADGPPPGTGTIIARIPCE</sequence>
<keyword evidence="12" id="KW-1185">Reference proteome</keyword>
<proteinExistence type="predicted"/>
<dbReference type="Proteomes" id="UP000820669">
    <property type="component" value="Unassembled WGS sequence"/>
</dbReference>
<dbReference type="Pfam" id="PF07730">
    <property type="entry name" value="HisKA_3"/>
    <property type="match status" value="1"/>
</dbReference>
<comment type="catalytic activity">
    <reaction evidence="1">
        <text>ATP + protein L-histidine = ADP + protein N-phospho-L-histidine.</text>
        <dbReference type="EC" id="2.7.13.3"/>
    </reaction>
</comment>
<organism evidence="11 12">
    <name type="scientific">Pseudonocardia acidicola</name>
    <dbReference type="NCBI Taxonomy" id="2724939"/>
    <lineage>
        <taxon>Bacteria</taxon>
        <taxon>Bacillati</taxon>
        <taxon>Actinomycetota</taxon>
        <taxon>Actinomycetes</taxon>
        <taxon>Pseudonocardiales</taxon>
        <taxon>Pseudonocardiaceae</taxon>
        <taxon>Pseudonocardia</taxon>
    </lineage>
</organism>
<evidence type="ECO:0000256" key="6">
    <source>
        <dbReference type="ARBA" id="ARBA00022777"/>
    </source>
</evidence>
<keyword evidence="6" id="KW-0418">Kinase</keyword>
<feature type="compositionally biased region" description="Low complexity" evidence="9">
    <location>
        <begin position="31"/>
        <end position="44"/>
    </location>
</feature>
<evidence type="ECO:0000259" key="10">
    <source>
        <dbReference type="Pfam" id="PF07730"/>
    </source>
</evidence>
<evidence type="ECO:0000256" key="4">
    <source>
        <dbReference type="ARBA" id="ARBA00022679"/>
    </source>
</evidence>